<proteinExistence type="predicted"/>
<protein>
    <submittedName>
        <fullName evidence="1">Uncharacterized protein</fullName>
    </submittedName>
</protein>
<gene>
    <name evidence="1" type="ORF">JX360_08420</name>
</gene>
<dbReference type="EMBL" id="JAFIRA010000017">
    <property type="protein sequence ID" value="MCJ2542928.1"/>
    <property type="molecule type" value="Genomic_DNA"/>
</dbReference>
<reference evidence="1" key="1">
    <citation type="submission" date="2021-02" db="EMBL/GenBank/DDBJ databases">
        <title>The CRISPR/cas machinery reduction and long-range gene transfer in the hot spring cyanobacterium Synechococcus.</title>
        <authorList>
            <person name="Dvorak P."/>
            <person name="Jahodarova E."/>
            <person name="Hasler P."/>
            <person name="Poulickova A."/>
        </authorList>
    </citation>
    <scope>NUCLEOTIDE SEQUENCE</scope>
    <source>
        <strain evidence="1">Rupite</strain>
    </source>
</reference>
<dbReference type="RefSeq" id="WP_244350207.1">
    <property type="nucleotide sequence ID" value="NZ_JAFIRA010000017.1"/>
</dbReference>
<name>A0ABT0CAW7_THEVL</name>
<dbReference type="Proteomes" id="UP000830835">
    <property type="component" value="Unassembled WGS sequence"/>
</dbReference>
<sequence length="51" mass="5813">MEYSLVQLDYRIYRLARLLSEYLDLGELVSVSTGSLNAAEEQGLLRQSNHP</sequence>
<organism evidence="1 2">
    <name type="scientific">Thermostichus vulcanus str. 'Rupite'</name>
    <dbReference type="NCBI Taxonomy" id="2813851"/>
    <lineage>
        <taxon>Bacteria</taxon>
        <taxon>Bacillati</taxon>
        <taxon>Cyanobacteriota</taxon>
        <taxon>Cyanophyceae</taxon>
        <taxon>Thermostichales</taxon>
        <taxon>Thermostichaceae</taxon>
        <taxon>Thermostichus</taxon>
    </lineage>
</organism>
<evidence type="ECO:0000313" key="1">
    <source>
        <dbReference type="EMBL" id="MCJ2542928.1"/>
    </source>
</evidence>
<evidence type="ECO:0000313" key="2">
    <source>
        <dbReference type="Proteomes" id="UP000830835"/>
    </source>
</evidence>
<comment type="caution">
    <text evidence="1">The sequence shown here is derived from an EMBL/GenBank/DDBJ whole genome shotgun (WGS) entry which is preliminary data.</text>
</comment>
<keyword evidence="2" id="KW-1185">Reference proteome</keyword>
<accession>A0ABT0CAW7</accession>